<accession>A0ABQ6JG01</accession>
<name>A0ABQ6JG01_9ACTN</name>
<evidence type="ECO:0000313" key="4">
    <source>
        <dbReference type="Proteomes" id="UP001157017"/>
    </source>
</evidence>
<evidence type="ECO:0000313" key="3">
    <source>
        <dbReference type="EMBL" id="GMA87120.1"/>
    </source>
</evidence>
<dbReference type="EMBL" id="BSUZ01000001">
    <property type="protein sequence ID" value="GMA87120.1"/>
    <property type="molecule type" value="Genomic_DNA"/>
</dbReference>
<sequence>MDRMLFVNLPVTDLSRARAFWEALGFAFDDRISDDRAASMLISEQTHVMLMAKPFFASFHDRQPVDARTHAQVVLALSAPSRDGVHEPGRRGARGGRRAGR</sequence>
<feature type="compositionally biased region" description="Basic residues" evidence="1">
    <location>
        <begin position="91"/>
        <end position="101"/>
    </location>
</feature>
<feature type="domain" description="Glyoxalase/Bleomycin resistance-like N-terminal" evidence="2">
    <location>
        <begin position="3"/>
        <end position="29"/>
    </location>
</feature>
<evidence type="ECO:0000259" key="2">
    <source>
        <dbReference type="Pfam" id="PF22677"/>
    </source>
</evidence>
<proteinExistence type="predicted"/>
<dbReference type="Gene3D" id="3.10.180.10">
    <property type="entry name" value="2,3-Dihydroxybiphenyl 1,2-Dioxygenase, domain 1"/>
    <property type="match status" value="1"/>
</dbReference>
<dbReference type="PANTHER" id="PTHR36503:SF2">
    <property type="entry name" value="BLR2408 PROTEIN"/>
    <property type="match status" value="1"/>
</dbReference>
<dbReference type="Proteomes" id="UP001157017">
    <property type="component" value="Unassembled WGS sequence"/>
</dbReference>
<organism evidence="3 4">
    <name type="scientific">Angustibacter aerolatus</name>
    <dbReference type="NCBI Taxonomy" id="1162965"/>
    <lineage>
        <taxon>Bacteria</taxon>
        <taxon>Bacillati</taxon>
        <taxon>Actinomycetota</taxon>
        <taxon>Actinomycetes</taxon>
        <taxon>Kineosporiales</taxon>
        <taxon>Kineosporiaceae</taxon>
    </lineage>
</organism>
<dbReference type="InterPro" id="IPR029068">
    <property type="entry name" value="Glyas_Bleomycin-R_OHBP_Dase"/>
</dbReference>
<dbReference type="PANTHER" id="PTHR36503">
    <property type="entry name" value="BLR2520 PROTEIN"/>
    <property type="match status" value="1"/>
</dbReference>
<protein>
    <recommendedName>
        <fullName evidence="2">Glyoxalase/Bleomycin resistance-like N-terminal domain-containing protein</fullName>
    </recommendedName>
</protein>
<gene>
    <name evidence="3" type="ORF">GCM10025868_23700</name>
</gene>
<reference evidence="4" key="1">
    <citation type="journal article" date="2019" name="Int. J. Syst. Evol. Microbiol.">
        <title>The Global Catalogue of Microorganisms (GCM) 10K type strain sequencing project: providing services to taxonomists for standard genome sequencing and annotation.</title>
        <authorList>
            <consortium name="The Broad Institute Genomics Platform"/>
            <consortium name="The Broad Institute Genome Sequencing Center for Infectious Disease"/>
            <person name="Wu L."/>
            <person name="Ma J."/>
        </authorList>
    </citation>
    <scope>NUCLEOTIDE SEQUENCE [LARGE SCALE GENOMIC DNA]</scope>
    <source>
        <strain evidence="4">NBRC 108730</strain>
    </source>
</reference>
<comment type="caution">
    <text evidence="3">The sequence shown here is derived from an EMBL/GenBank/DDBJ whole genome shotgun (WGS) entry which is preliminary data.</text>
</comment>
<evidence type="ECO:0000256" key="1">
    <source>
        <dbReference type="SAM" id="MobiDB-lite"/>
    </source>
</evidence>
<dbReference type="SUPFAM" id="SSF54593">
    <property type="entry name" value="Glyoxalase/Bleomycin resistance protein/Dihydroxybiphenyl dioxygenase"/>
    <property type="match status" value="1"/>
</dbReference>
<keyword evidence="4" id="KW-1185">Reference proteome</keyword>
<feature type="region of interest" description="Disordered" evidence="1">
    <location>
        <begin position="78"/>
        <end position="101"/>
    </location>
</feature>
<dbReference type="InterPro" id="IPR053863">
    <property type="entry name" value="Glyoxy/Ble-like_N"/>
</dbReference>
<dbReference type="Pfam" id="PF22677">
    <property type="entry name" value="Ble-like_N"/>
    <property type="match status" value="1"/>
</dbReference>